<dbReference type="SUPFAM" id="SSF53187">
    <property type="entry name" value="Zn-dependent exopeptidases"/>
    <property type="match status" value="1"/>
</dbReference>
<dbReference type="Gene3D" id="3.30.70.360">
    <property type="match status" value="1"/>
</dbReference>
<keyword evidence="1" id="KW-0479">Metal-binding</keyword>
<dbReference type="GO" id="GO:0046872">
    <property type="term" value="F:metal ion binding"/>
    <property type="evidence" value="ECO:0007669"/>
    <property type="project" value="UniProtKB-KW"/>
</dbReference>
<evidence type="ECO:0000256" key="2">
    <source>
        <dbReference type="ARBA" id="ARBA00022801"/>
    </source>
</evidence>
<name>A0A7W8ZBY3_9ACTN</name>
<dbReference type="Gene3D" id="3.40.630.10">
    <property type="entry name" value="Zn peptidases"/>
    <property type="match status" value="1"/>
</dbReference>
<dbReference type="InterPro" id="IPR036264">
    <property type="entry name" value="Bact_exopeptidase_dim_dom"/>
</dbReference>
<dbReference type="GO" id="GO:0008777">
    <property type="term" value="F:acetylornithine deacetylase activity"/>
    <property type="evidence" value="ECO:0007669"/>
    <property type="project" value="TreeGrafter"/>
</dbReference>
<organism evidence="4 5">
    <name type="scientific">Sphaerisporangium krabiense</name>
    <dbReference type="NCBI Taxonomy" id="763782"/>
    <lineage>
        <taxon>Bacteria</taxon>
        <taxon>Bacillati</taxon>
        <taxon>Actinomycetota</taxon>
        <taxon>Actinomycetes</taxon>
        <taxon>Streptosporangiales</taxon>
        <taxon>Streptosporangiaceae</taxon>
        <taxon>Sphaerisporangium</taxon>
    </lineage>
</organism>
<feature type="domain" description="Peptidase M20 dimerisation" evidence="3">
    <location>
        <begin position="172"/>
        <end position="257"/>
    </location>
</feature>
<dbReference type="InterPro" id="IPR002933">
    <property type="entry name" value="Peptidase_M20"/>
</dbReference>
<protein>
    <submittedName>
        <fullName evidence="4">Succinyl-diaminopimelate desuccinylase</fullName>
        <ecNumber evidence="4">3.5.1.18</ecNumber>
    </submittedName>
</protein>
<keyword evidence="5" id="KW-1185">Reference proteome</keyword>
<dbReference type="SUPFAM" id="SSF55031">
    <property type="entry name" value="Bacterial exopeptidase dimerisation domain"/>
    <property type="match status" value="1"/>
</dbReference>
<evidence type="ECO:0000313" key="4">
    <source>
        <dbReference type="EMBL" id="MBB5631091.1"/>
    </source>
</evidence>
<keyword evidence="2 4" id="KW-0378">Hydrolase</keyword>
<dbReference type="EC" id="3.5.1.18" evidence="4"/>
<comment type="caution">
    <text evidence="4">The sequence shown here is derived from an EMBL/GenBank/DDBJ whole genome shotgun (WGS) entry which is preliminary data.</text>
</comment>
<evidence type="ECO:0000256" key="1">
    <source>
        <dbReference type="ARBA" id="ARBA00022723"/>
    </source>
</evidence>
<evidence type="ECO:0000313" key="5">
    <source>
        <dbReference type="Proteomes" id="UP000588112"/>
    </source>
</evidence>
<dbReference type="PANTHER" id="PTHR43808">
    <property type="entry name" value="ACETYLORNITHINE DEACETYLASE"/>
    <property type="match status" value="1"/>
</dbReference>
<reference evidence="4 5" key="1">
    <citation type="submission" date="2020-08" db="EMBL/GenBank/DDBJ databases">
        <title>Sequencing the genomes of 1000 actinobacteria strains.</title>
        <authorList>
            <person name="Klenk H.-P."/>
        </authorList>
    </citation>
    <scope>NUCLEOTIDE SEQUENCE [LARGE SCALE GENOMIC DNA]</scope>
    <source>
        <strain evidence="4 5">DSM 45790</strain>
    </source>
</reference>
<dbReference type="GO" id="GO:0009014">
    <property type="term" value="F:succinyl-diaminopimelate desuccinylase activity"/>
    <property type="evidence" value="ECO:0007669"/>
    <property type="project" value="UniProtKB-EC"/>
</dbReference>
<accession>A0A7W8ZBY3</accession>
<dbReference type="EMBL" id="JACHBR010000002">
    <property type="protein sequence ID" value="MBB5631091.1"/>
    <property type="molecule type" value="Genomic_DNA"/>
</dbReference>
<dbReference type="InterPro" id="IPR011650">
    <property type="entry name" value="Peptidase_M20_dimer"/>
</dbReference>
<dbReference type="Proteomes" id="UP000588112">
    <property type="component" value="Unassembled WGS sequence"/>
</dbReference>
<dbReference type="Pfam" id="PF01546">
    <property type="entry name" value="Peptidase_M20"/>
    <property type="match status" value="1"/>
</dbReference>
<dbReference type="GO" id="GO:0006526">
    <property type="term" value="P:L-arginine biosynthetic process"/>
    <property type="evidence" value="ECO:0007669"/>
    <property type="project" value="TreeGrafter"/>
</dbReference>
<dbReference type="RefSeq" id="WP_184617440.1">
    <property type="nucleotide sequence ID" value="NZ_BOOS01000061.1"/>
</dbReference>
<dbReference type="Pfam" id="PF07687">
    <property type="entry name" value="M20_dimer"/>
    <property type="match status" value="1"/>
</dbReference>
<evidence type="ECO:0000259" key="3">
    <source>
        <dbReference type="Pfam" id="PF07687"/>
    </source>
</evidence>
<dbReference type="PANTHER" id="PTHR43808:SF31">
    <property type="entry name" value="N-ACETYL-L-CITRULLINE DEACETYLASE"/>
    <property type="match status" value="1"/>
</dbReference>
<proteinExistence type="predicted"/>
<dbReference type="AlphaFoldDB" id="A0A7W8ZBY3"/>
<sequence>MEPTAAAGPPPEEFLAAAEELLAVPSTADRPADLSRALDLVLEFVGPGFTVERFESGGKPSALLYPGARTRFRVILNAHLDVVPAEPHQFLPRREGTRLYARGAQDMKVSALVQAQVFRERAALLPYPIALQLVTDEETGGRDGTLHQLDQGVRGDFVVIGEQSGLRIVTDSKGMVTADLRATGRGAHGAYPWLGDSAVLKLTHTLQALLARYPMPAEEAWRTTVNVARIDVPGTARNQVPAVAEAWLDIRYPPEDADFAGRTAEEVADHLRSFCEPGVTPVVGHLDPPHHADRDRPEIRALWSAVREQGHDPAFLRKHGAADGRFYHARGIDAVIFGIGGDGQHGPHEYADLTTVAPYHRALTRFLS</sequence>
<gene>
    <name evidence="4" type="ORF">BJ981_006855</name>
</gene>
<dbReference type="InterPro" id="IPR050072">
    <property type="entry name" value="Peptidase_M20A"/>
</dbReference>